<comment type="caution">
    <text evidence="16">The sequence shown here is derived from an EMBL/GenBank/DDBJ whole genome shotgun (WGS) entry which is preliminary data.</text>
</comment>
<keyword evidence="8" id="KW-0378">Hydrolase</keyword>
<dbReference type="GO" id="GO:0031647">
    <property type="term" value="P:regulation of protein stability"/>
    <property type="evidence" value="ECO:0007669"/>
    <property type="project" value="TreeGrafter"/>
</dbReference>
<keyword evidence="9" id="KW-0788">Thiol protease</keyword>
<evidence type="ECO:0000256" key="12">
    <source>
        <dbReference type="ARBA" id="ARBA00031508"/>
    </source>
</evidence>
<dbReference type="EMBL" id="LIAE01007739">
    <property type="protein sequence ID" value="PAV77235.1"/>
    <property type="molecule type" value="Genomic_DNA"/>
</dbReference>
<dbReference type="PANTHER" id="PTHR24006">
    <property type="entry name" value="UBIQUITIN CARBOXYL-TERMINAL HYDROLASE"/>
    <property type="match status" value="1"/>
</dbReference>
<reference evidence="16 17" key="1">
    <citation type="journal article" date="2017" name="Curr. Biol.">
        <title>Genome architecture and evolution of a unichromosomal asexual nematode.</title>
        <authorList>
            <person name="Fradin H."/>
            <person name="Zegar C."/>
            <person name="Gutwein M."/>
            <person name="Lucas J."/>
            <person name="Kovtun M."/>
            <person name="Corcoran D."/>
            <person name="Baugh L.R."/>
            <person name="Kiontke K."/>
            <person name="Gunsalus K."/>
            <person name="Fitch D.H."/>
            <person name="Piano F."/>
        </authorList>
    </citation>
    <scope>NUCLEOTIDE SEQUENCE [LARGE SCALE GENOMIC DNA]</scope>
    <source>
        <strain evidence="16">PF1309</strain>
    </source>
</reference>
<dbReference type="InterPro" id="IPR024729">
    <property type="entry name" value="USP7_ICP0-binding_dom"/>
</dbReference>
<dbReference type="GO" id="GO:0005829">
    <property type="term" value="C:cytosol"/>
    <property type="evidence" value="ECO:0007669"/>
    <property type="project" value="TreeGrafter"/>
</dbReference>
<dbReference type="InterPro" id="IPR038765">
    <property type="entry name" value="Papain-like_cys_pep_sf"/>
</dbReference>
<keyword evidence="7" id="KW-0833">Ubl conjugation pathway</keyword>
<gene>
    <name evidence="16" type="ORF">WR25_17898</name>
</gene>
<evidence type="ECO:0000256" key="8">
    <source>
        <dbReference type="ARBA" id="ARBA00022801"/>
    </source>
</evidence>
<evidence type="ECO:0000313" key="16">
    <source>
        <dbReference type="EMBL" id="PAV77235.1"/>
    </source>
</evidence>
<dbReference type="Pfam" id="PF12436">
    <property type="entry name" value="USP7_ICP0_bdg"/>
    <property type="match status" value="1"/>
</dbReference>
<dbReference type="InterPro" id="IPR018200">
    <property type="entry name" value="USP_CS"/>
</dbReference>
<evidence type="ECO:0000256" key="11">
    <source>
        <dbReference type="ARBA" id="ARBA00031500"/>
    </source>
</evidence>
<evidence type="ECO:0000256" key="3">
    <source>
        <dbReference type="ARBA" id="ARBA00009085"/>
    </source>
</evidence>
<dbReference type="SUPFAM" id="SSF54001">
    <property type="entry name" value="Cysteine proteinases"/>
    <property type="match status" value="1"/>
</dbReference>
<evidence type="ECO:0000256" key="9">
    <source>
        <dbReference type="ARBA" id="ARBA00022807"/>
    </source>
</evidence>
<evidence type="ECO:0000256" key="5">
    <source>
        <dbReference type="ARBA" id="ARBA00021393"/>
    </source>
</evidence>
<dbReference type="GO" id="GO:0016579">
    <property type="term" value="P:protein deubiquitination"/>
    <property type="evidence" value="ECO:0007669"/>
    <property type="project" value="InterPro"/>
</dbReference>
<dbReference type="EC" id="3.4.19.12" evidence="4"/>
<feature type="region of interest" description="Disordered" evidence="13">
    <location>
        <begin position="130"/>
        <end position="154"/>
    </location>
</feature>
<dbReference type="GO" id="GO:0006508">
    <property type="term" value="P:proteolysis"/>
    <property type="evidence" value="ECO:0007669"/>
    <property type="project" value="UniProtKB-KW"/>
</dbReference>
<name>A0A2A2KTG6_9BILA</name>
<evidence type="ECO:0000256" key="4">
    <source>
        <dbReference type="ARBA" id="ARBA00012759"/>
    </source>
</evidence>
<dbReference type="Pfam" id="PF14533">
    <property type="entry name" value="USP7_C2"/>
    <property type="match status" value="1"/>
</dbReference>
<dbReference type="OrthoDB" id="289038at2759"/>
<dbReference type="Gene3D" id="3.10.20.90">
    <property type="entry name" value="Phosphatidylinositol 3-kinase Catalytic Subunit, Chain A, domain 1"/>
    <property type="match status" value="1"/>
</dbReference>
<evidence type="ECO:0000256" key="7">
    <source>
        <dbReference type="ARBA" id="ARBA00022786"/>
    </source>
</evidence>
<keyword evidence="17" id="KW-1185">Reference proteome</keyword>
<dbReference type="Proteomes" id="UP000218231">
    <property type="component" value="Unassembled WGS sequence"/>
</dbReference>
<dbReference type="Gene3D" id="3.90.70.10">
    <property type="entry name" value="Cysteine proteinases"/>
    <property type="match status" value="1"/>
</dbReference>
<dbReference type="SUPFAM" id="SSF49599">
    <property type="entry name" value="TRAF domain-like"/>
    <property type="match status" value="1"/>
</dbReference>
<feature type="compositionally biased region" description="Basic and acidic residues" evidence="13">
    <location>
        <begin position="1"/>
        <end position="16"/>
    </location>
</feature>
<feature type="region of interest" description="Disordered" evidence="13">
    <location>
        <begin position="93"/>
        <end position="114"/>
    </location>
</feature>
<evidence type="ECO:0000313" key="17">
    <source>
        <dbReference type="Proteomes" id="UP000218231"/>
    </source>
</evidence>
<dbReference type="Pfam" id="PF22486">
    <property type="entry name" value="MATH_2"/>
    <property type="match status" value="1"/>
</dbReference>
<keyword evidence="6" id="KW-0645">Protease</keyword>
<evidence type="ECO:0000256" key="13">
    <source>
        <dbReference type="SAM" id="MobiDB-lite"/>
    </source>
</evidence>
<dbReference type="GO" id="GO:0005634">
    <property type="term" value="C:nucleus"/>
    <property type="evidence" value="ECO:0007669"/>
    <property type="project" value="UniProtKB-SubCell"/>
</dbReference>
<feature type="domain" description="USP" evidence="15">
    <location>
        <begin position="327"/>
        <end position="657"/>
    </location>
</feature>
<dbReference type="PROSITE" id="PS50235">
    <property type="entry name" value="USP_3"/>
    <property type="match status" value="1"/>
</dbReference>
<evidence type="ECO:0000256" key="2">
    <source>
        <dbReference type="ARBA" id="ARBA00004123"/>
    </source>
</evidence>
<evidence type="ECO:0000259" key="14">
    <source>
        <dbReference type="PROSITE" id="PS50144"/>
    </source>
</evidence>
<feature type="compositionally biased region" description="Polar residues" evidence="13">
    <location>
        <begin position="101"/>
        <end position="114"/>
    </location>
</feature>
<feature type="domain" description="MATH" evidence="14">
    <location>
        <begin position="175"/>
        <end position="308"/>
    </location>
</feature>
<dbReference type="InterPro" id="IPR008974">
    <property type="entry name" value="TRAF-like"/>
</dbReference>
<accession>A0A2A2KTG6</accession>
<dbReference type="FunFam" id="3.90.70.10:FF:000005">
    <property type="entry name" value="Ubiquitin carboxyl-terminal hydrolase 7"/>
    <property type="match status" value="1"/>
</dbReference>
<dbReference type="GO" id="GO:0004843">
    <property type="term" value="F:cysteine-type deubiquitinase activity"/>
    <property type="evidence" value="ECO:0007669"/>
    <property type="project" value="UniProtKB-EC"/>
</dbReference>
<dbReference type="CDD" id="cd02659">
    <property type="entry name" value="peptidase_C19C"/>
    <property type="match status" value="1"/>
</dbReference>
<dbReference type="InterPro" id="IPR002083">
    <property type="entry name" value="MATH/TRAF_dom"/>
</dbReference>
<dbReference type="InterPro" id="IPR029346">
    <property type="entry name" value="USP_C"/>
</dbReference>
<dbReference type="Gene3D" id="2.60.210.10">
    <property type="entry name" value="Apoptosis, Tumor Necrosis Factor Receptor Associated Protein 2, Chain A"/>
    <property type="match status" value="1"/>
</dbReference>
<dbReference type="SMART" id="SM00061">
    <property type="entry name" value="MATH"/>
    <property type="match status" value="1"/>
</dbReference>
<feature type="region of interest" description="Disordered" evidence="13">
    <location>
        <begin position="1"/>
        <end position="58"/>
    </location>
</feature>
<dbReference type="InterPro" id="IPR050164">
    <property type="entry name" value="Peptidase_C19"/>
</dbReference>
<keyword evidence="10" id="KW-0539">Nucleus</keyword>
<dbReference type="PROSITE" id="PS50144">
    <property type="entry name" value="MATH"/>
    <property type="match status" value="1"/>
</dbReference>
<dbReference type="PROSITE" id="PS00972">
    <property type="entry name" value="USP_1"/>
    <property type="match status" value="1"/>
</dbReference>
<sequence>MSDEVVKMNARDKPMDIEETEIDVGTGPGDDADPHSPNSQPVRTESGPLLYSGQFPGGQSVLPVAAVAPMHQQMDDMTAESEDNNEPIAIDIPNNDEDSQMDNPISTDENETTCGERTTTFWESNEMSRDFRGNATGVDSTSDFEDRPHPTQKKKFKCLQFEDEEDDPDDPFKSEGTIYLEIDCFSQFAVGSAEAQQRLSKPIYVRGLPWKILAIPRETRETTKSGQAQKCLGFFLQCNGDSDLVSWNCMATATLKVLGKDGEDHKRKIAHTFYPKENDWGYSQFLTCEQLKNELYCQDDTIRLMVQVSADAPHGVQWDSKAHTGFIGLKNQGATCYMNSILQTFFFTNKLRKAVYEMPVSDEPVEANVGLAMQRVFYDLQYSDKPVGTKKLTKSFGWDSIETFMQHDVQELCRVLLDNLENKMKGTPVAETIPWLFKGKMKSFIKCTDVDFESSRVEDFYDIQLNIRSKHDGYGRHQEISSNPGFNLMDSFREYTEVERLDGDNKYDAGEYGMQPAEKGVKFVSFPPVLHLQLMRFQYDPQLDQNVKINDRFVFPDRLNLAEFVENADGPQEDYQYILQAVLVHTGDFHGGHYVVFINTNAKAPLEGAKSRWCKFDDDVVSRAKAKDAIIANYGGDDSETPNKTYTSAYMLVYVRESTISDVLCDVADNDIPDYLKQRFEAEKTEETRKKKEKSEAHLYTELSILTEDVILGHHGFDLFDTATLEEVEKREKIEKKISFRHLYEVLADRVYSSEYQKVHPSEFRLWKFEENNFKDEHTAMSLSRLRPATLLPYTGEDSEKSLETTLDSEKTILFLEEVNLRTRLLPEYNDNSILMFFKYYDDLTQTLSVVGHLIINYKKPLNAVQDLCCDMARIARGTKLKFYEEISADRIRFISTPEQPVCNEPVLAELVDGGLIIFERAEHTSDHNNAKKYLESVYDRIDIEAIHNSDSFVGISTGSEETTAVNGVVCLSWNMKELVEYLGNLVNFNPTQILLWRLSQFNDRPTQSITDSQGKFMKVRDLLGLSGPHVHDPRRHKRYKVIYTKMPIRVDEMERRKQIKVQVMDDKMKVTEMTMFPEKSGTVASLLQEAVKEFKFPPNGSGKLRLVYVGTTLNQMRVFNVFPENAPILEISQKALSPSIYAVRIEEIPVDQADLKSGEMLIPVSHFDKDPQRMFGTPFFVKVVQDEPLCNIKERIQKMLDVPDKEYEKYRFALMSNNRVVRYLEMDSTHRVNLNDLGYNTSQGFQTSAVPPLASSPYLAIEHINKLRGARGGHTAEKSIVIKN</sequence>
<comment type="subcellular location">
    <subcellularLocation>
        <location evidence="2">Nucleus</location>
    </subcellularLocation>
</comment>
<evidence type="ECO:0000256" key="10">
    <source>
        <dbReference type="ARBA" id="ARBA00023242"/>
    </source>
</evidence>
<comment type="catalytic activity">
    <reaction evidence="1">
        <text>Thiol-dependent hydrolysis of ester, thioester, amide, peptide and isopeptide bonds formed by the C-terminal Gly of ubiquitin (a 76-residue protein attached to proteins as an intracellular targeting signal).</text>
        <dbReference type="EC" id="3.4.19.12"/>
    </reaction>
</comment>
<proteinExistence type="inferred from homology"/>
<dbReference type="PANTHER" id="PTHR24006:SF644">
    <property type="entry name" value="UBIQUITIN CARBOXYL-TERMINAL HYDROLASE 7"/>
    <property type="match status" value="1"/>
</dbReference>
<protein>
    <recommendedName>
        <fullName evidence="5">Ubiquitin carboxyl-terminal hydrolase 7</fullName>
        <ecNumber evidence="4">3.4.19.12</ecNumber>
    </recommendedName>
    <alternativeName>
        <fullName evidence="12">Ubiquitin thioesterase 7</fullName>
    </alternativeName>
    <alternativeName>
        <fullName evidence="11">Ubiquitin-specific-processing protease 7</fullName>
    </alternativeName>
</protein>
<evidence type="ECO:0000256" key="1">
    <source>
        <dbReference type="ARBA" id="ARBA00000707"/>
    </source>
</evidence>
<dbReference type="Pfam" id="PF00443">
    <property type="entry name" value="UCH"/>
    <property type="match status" value="1"/>
</dbReference>
<dbReference type="PROSITE" id="PS00973">
    <property type="entry name" value="USP_2"/>
    <property type="match status" value="1"/>
</dbReference>
<comment type="similarity">
    <text evidence="3">Belongs to the peptidase C19 family.</text>
</comment>
<organism evidence="16 17">
    <name type="scientific">Diploscapter pachys</name>
    <dbReference type="NCBI Taxonomy" id="2018661"/>
    <lineage>
        <taxon>Eukaryota</taxon>
        <taxon>Metazoa</taxon>
        <taxon>Ecdysozoa</taxon>
        <taxon>Nematoda</taxon>
        <taxon>Chromadorea</taxon>
        <taxon>Rhabditida</taxon>
        <taxon>Rhabditina</taxon>
        <taxon>Rhabditomorpha</taxon>
        <taxon>Rhabditoidea</taxon>
        <taxon>Rhabditidae</taxon>
        <taxon>Diploscapter</taxon>
    </lineage>
</organism>
<dbReference type="InterPro" id="IPR001394">
    <property type="entry name" value="Peptidase_C19_UCH"/>
</dbReference>
<evidence type="ECO:0000259" key="15">
    <source>
        <dbReference type="PROSITE" id="PS50235"/>
    </source>
</evidence>
<dbReference type="STRING" id="2018661.A0A2A2KTG6"/>
<evidence type="ECO:0000256" key="6">
    <source>
        <dbReference type="ARBA" id="ARBA00022670"/>
    </source>
</evidence>
<dbReference type="InterPro" id="IPR028889">
    <property type="entry name" value="USP"/>
</dbReference>